<feature type="domain" description="BTB" evidence="5">
    <location>
        <begin position="52"/>
        <end position="122"/>
    </location>
</feature>
<evidence type="ECO:0000313" key="7">
    <source>
        <dbReference type="EMBL" id="WOH14386.1"/>
    </source>
</evidence>
<dbReference type="Proteomes" id="UP000077755">
    <property type="component" value="Chromosome 9"/>
</dbReference>
<dbReference type="PROSITE" id="PS51649">
    <property type="entry name" value="NPH3"/>
    <property type="match status" value="1"/>
</dbReference>
<evidence type="ECO:0000256" key="1">
    <source>
        <dbReference type="ARBA" id="ARBA00004906"/>
    </source>
</evidence>
<evidence type="ECO:0000313" key="8">
    <source>
        <dbReference type="Proteomes" id="UP000077755"/>
    </source>
</evidence>
<dbReference type="Pfam" id="PF00651">
    <property type="entry name" value="BTB"/>
    <property type="match status" value="1"/>
</dbReference>
<accession>A0AAF0XXN5</accession>
<dbReference type="SUPFAM" id="SSF54695">
    <property type="entry name" value="POZ domain"/>
    <property type="match status" value="1"/>
</dbReference>
<dbReference type="Pfam" id="PF03000">
    <property type="entry name" value="NPH3"/>
    <property type="match status" value="1"/>
</dbReference>
<evidence type="ECO:0000259" key="6">
    <source>
        <dbReference type="PROSITE" id="PS51649"/>
    </source>
</evidence>
<name>A0AAF0XXN5_DAUCS</name>
<comment type="pathway">
    <text evidence="1">Protein modification; protein ubiquitination.</text>
</comment>
<comment type="similarity">
    <text evidence="3">Belongs to the NPH3 family.</text>
</comment>
<evidence type="ECO:0008006" key="9">
    <source>
        <dbReference type="Google" id="ProtNLM"/>
    </source>
</evidence>
<dbReference type="SMART" id="SM00225">
    <property type="entry name" value="BTB"/>
    <property type="match status" value="1"/>
</dbReference>
<evidence type="ECO:0000256" key="4">
    <source>
        <dbReference type="SAM" id="Coils"/>
    </source>
</evidence>
<dbReference type="InterPro" id="IPR043454">
    <property type="entry name" value="NPH3/RPT2-like"/>
</dbReference>
<evidence type="ECO:0000256" key="2">
    <source>
        <dbReference type="ARBA" id="ARBA00022786"/>
    </source>
</evidence>
<feature type="coiled-coil region" evidence="4">
    <location>
        <begin position="521"/>
        <end position="548"/>
    </location>
</feature>
<keyword evidence="2" id="KW-0833">Ubl conjugation pathway</keyword>
<dbReference type="InterPro" id="IPR027356">
    <property type="entry name" value="NPH3_dom"/>
</dbReference>
<dbReference type="InterPro" id="IPR000210">
    <property type="entry name" value="BTB/POZ_dom"/>
</dbReference>
<dbReference type="PROSITE" id="PS50097">
    <property type="entry name" value="BTB"/>
    <property type="match status" value="1"/>
</dbReference>
<proteinExistence type="inferred from homology"/>
<reference evidence="7" key="1">
    <citation type="journal article" date="2016" name="Nat. Genet.">
        <title>A high-quality carrot genome assembly provides new insights into carotenoid accumulation and asterid genome evolution.</title>
        <authorList>
            <person name="Iorizzo M."/>
            <person name="Ellison S."/>
            <person name="Senalik D."/>
            <person name="Zeng P."/>
            <person name="Satapoomin P."/>
            <person name="Huang J."/>
            <person name="Bowman M."/>
            <person name="Iovene M."/>
            <person name="Sanseverino W."/>
            <person name="Cavagnaro P."/>
            <person name="Yildiz M."/>
            <person name="Macko-Podgorni A."/>
            <person name="Moranska E."/>
            <person name="Grzebelus E."/>
            <person name="Grzebelus D."/>
            <person name="Ashrafi H."/>
            <person name="Zheng Z."/>
            <person name="Cheng S."/>
            <person name="Spooner D."/>
            <person name="Van Deynze A."/>
            <person name="Simon P."/>
        </authorList>
    </citation>
    <scope>NUCLEOTIDE SEQUENCE</scope>
    <source>
        <tissue evidence="7">Leaf</tissue>
    </source>
</reference>
<feature type="domain" description="NPH3" evidence="6">
    <location>
        <begin position="230"/>
        <end position="490"/>
    </location>
</feature>
<dbReference type="EMBL" id="CP093351">
    <property type="protein sequence ID" value="WOH14386.1"/>
    <property type="molecule type" value="Genomic_DNA"/>
</dbReference>
<keyword evidence="8" id="KW-1185">Reference proteome</keyword>
<evidence type="ECO:0000256" key="3">
    <source>
        <dbReference type="PROSITE-ProRule" id="PRU00982"/>
    </source>
</evidence>
<evidence type="ECO:0000259" key="5">
    <source>
        <dbReference type="PROSITE" id="PS50097"/>
    </source>
</evidence>
<reference evidence="7" key="2">
    <citation type="submission" date="2022-03" db="EMBL/GenBank/DDBJ databases">
        <title>Draft title - Genomic analysis of global carrot germplasm unveils the trajectory of domestication and the origin of high carotenoid orange carrot.</title>
        <authorList>
            <person name="Iorizzo M."/>
            <person name="Ellison S."/>
            <person name="Senalik D."/>
            <person name="Macko-Podgorni A."/>
            <person name="Grzebelus D."/>
            <person name="Bostan H."/>
            <person name="Rolling W."/>
            <person name="Curaba J."/>
            <person name="Simon P."/>
        </authorList>
    </citation>
    <scope>NUCLEOTIDE SEQUENCE</scope>
    <source>
        <tissue evidence="7">Leaf</tissue>
    </source>
</reference>
<dbReference type="Gene3D" id="3.30.710.10">
    <property type="entry name" value="Potassium Channel Kv1.1, Chain A"/>
    <property type="match status" value="1"/>
</dbReference>
<gene>
    <name evidence="7" type="ORF">DCAR_0933905</name>
</gene>
<dbReference type="AlphaFoldDB" id="A0AAF0XXN5"/>
<dbReference type="PANTHER" id="PTHR32370">
    <property type="entry name" value="OS12G0117600 PROTEIN"/>
    <property type="match status" value="1"/>
</dbReference>
<organism evidence="7 8">
    <name type="scientific">Daucus carota subsp. sativus</name>
    <name type="common">Carrot</name>
    <dbReference type="NCBI Taxonomy" id="79200"/>
    <lineage>
        <taxon>Eukaryota</taxon>
        <taxon>Viridiplantae</taxon>
        <taxon>Streptophyta</taxon>
        <taxon>Embryophyta</taxon>
        <taxon>Tracheophyta</taxon>
        <taxon>Spermatophyta</taxon>
        <taxon>Magnoliopsida</taxon>
        <taxon>eudicotyledons</taxon>
        <taxon>Gunneridae</taxon>
        <taxon>Pentapetalae</taxon>
        <taxon>asterids</taxon>
        <taxon>campanulids</taxon>
        <taxon>Apiales</taxon>
        <taxon>Apiaceae</taxon>
        <taxon>Apioideae</taxon>
        <taxon>Scandiceae</taxon>
        <taxon>Daucinae</taxon>
        <taxon>Daucus</taxon>
        <taxon>Daucus sect. Daucus</taxon>
    </lineage>
</organism>
<dbReference type="InterPro" id="IPR011333">
    <property type="entry name" value="SKP1/BTB/POZ_sf"/>
</dbReference>
<dbReference type="KEGG" id="dcr:108202135"/>
<keyword evidence="4" id="KW-0175">Coiled coil</keyword>
<protein>
    <recommendedName>
        <fullName evidence="9">NPH3 domain-containing protein</fullName>
    </recommendedName>
</protein>
<sequence>MCTEREAEKPSRRLVFRKKGNRCVIYPENAVLVATSIEKRLHSRCVQTNVVCDFIIQINETTFHLHKLPMVSRSGYINRLVFQRTSTGETASSIRIDNVPGGYKIFELVVKFCYGMKVELTAPNIAPLYCAANLLEMSDDFEQGNLIEKTEHFLSFVIFSSWKDTIRILRSCETITSCARELGILKRCAESIAWKVSIDSHAIKCGGIEFQCLELLENEYNSNPENLHDGWWFKDLLLLRIDHFTEVILSCKRKGIRSELVGSCIALWTAKWLSRISLQFDNLSHKNLTVRLYRITIRSLIALLPEDDNSVSYNFLLHLFKLGQVVKLDSKVLMKLERRLAVMLVNCDPYELLIKNYRHGDTSYDVGIVCKVAEAYVSLHSVKPLTLQVVGRLIDEYLTLVARDDNLPPKVFQSLIEALPKSCRTCDNHLYRAIDMYLKAHPSLTEEERNGLCRAIEYNKLSQEARSHALRNDRLPLNIITRFILLEQVKVTSSMTTAGSDYYRTKSQTIMKVTKNMGQKMLNSLNDLKSMKLEVEAMKEKLSNLQTCSAMLYSRAKQCAKV</sequence>